<dbReference type="EMBL" id="JAFKCV010000004">
    <property type="protein sequence ID" value="MBN7825577.1"/>
    <property type="molecule type" value="Genomic_DNA"/>
</dbReference>
<sequence length="287" mass="32197">MNRHTIIFCCLILGLQTGVAHTEPDKSPSLVIYPGYARDDYMVSVLKLALSHLPENAYEVRALGADLPKERAFDLLGAPDGLDVLTGTCLKDRSHQALPVHFPLLRGLNGMRIGLIPAANPDKLKAVKNLTDLKALHIGQYHSWSDTRILRANGLRVFAGGDYEGLYLMLDRQRIDVFPRSVLEIEQNLAQHPTLELMIDSHLLIQYPSAYYFFVSRDNPQLAIDLKQGLESALQDGSFDKLFEAQFGEILQRLGIKQRHLLHLDNPFLCDGVPINRQTLWVNPPAS</sequence>
<dbReference type="AlphaFoldDB" id="A0A939DMW1"/>
<reference evidence="1" key="1">
    <citation type="submission" date="2021-03" db="EMBL/GenBank/DDBJ databases">
        <title>novel species isolated from a fishpond in China.</title>
        <authorList>
            <person name="Lu H."/>
            <person name="Cai Z."/>
        </authorList>
    </citation>
    <scope>NUCLEOTIDE SEQUENCE</scope>
    <source>
        <strain evidence="1">JCM 30855</strain>
    </source>
</reference>
<accession>A0A939DMW1</accession>
<protein>
    <submittedName>
        <fullName evidence="1">ABC transporter substrate-binding protein</fullName>
    </submittedName>
</protein>
<name>A0A939DMW1_9ALTE</name>
<dbReference type="Proteomes" id="UP000664654">
    <property type="component" value="Unassembled WGS sequence"/>
</dbReference>
<keyword evidence="2" id="KW-1185">Reference proteome</keyword>
<proteinExistence type="predicted"/>
<evidence type="ECO:0000313" key="1">
    <source>
        <dbReference type="EMBL" id="MBN7825577.1"/>
    </source>
</evidence>
<evidence type="ECO:0000313" key="2">
    <source>
        <dbReference type="Proteomes" id="UP000664654"/>
    </source>
</evidence>
<comment type="caution">
    <text evidence="1">The sequence shown here is derived from an EMBL/GenBank/DDBJ whole genome shotgun (WGS) entry which is preliminary data.</text>
</comment>
<dbReference type="RefSeq" id="WP_206573680.1">
    <property type="nucleotide sequence ID" value="NZ_JAFKCV010000004.1"/>
</dbReference>
<organism evidence="1 2">
    <name type="scientific">Bowmanella dokdonensis</name>
    <dbReference type="NCBI Taxonomy" id="751969"/>
    <lineage>
        <taxon>Bacteria</taxon>
        <taxon>Pseudomonadati</taxon>
        <taxon>Pseudomonadota</taxon>
        <taxon>Gammaproteobacteria</taxon>
        <taxon>Alteromonadales</taxon>
        <taxon>Alteromonadaceae</taxon>
        <taxon>Bowmanella</taxon>
    </lineage>
</organism>
<dbReference type="SUPFAM" id="SSF53850">
    <property type="entry name" value="Periplasmic binding protein-like II"/>
    <property type="match status" value="1"/>
</dbReference>
<dbReference type="Gene3D" id="3.40.190.10">
    <property type="entry name" value="Periplasmic binding protein-like II"/>
    <property type="match status" value="2"/>
</dbReference>
<gene>
    <name evidence="1" type="ORF">J0A66_10115</name>
</gene>